<evidence type="ECO:0000313" key="2">
    <source>
        <dbReference type="EMBL" id="KAJ6828631.1"/>
    </source>
</evidence>
<evidence type="ECO:0000256" key="1">
    <source>
        <dbReference type="SAM" id="MobiDB-lite"/>
    </source>
</evidence>
<sequence length="90" mass="9480">MLPTATTDISDGTTGTAVHQGRHDHRRKRERIAADMGQRRSAVGSALAFTGRGGGERTFVFPFSFSSGGGDGCDGEVIAVMAVVVWVGRQ</sequence>
<dbReference type="EMBL" id="JANAVB010019197">
    <property type="protein sequence ID" value="KAJ6828631.1"/>
    <property type="molecule type" value="Genomic_DNA"/>
</dbReference>
<accession>A0AAX6GK89</accession>
<gene>
    <name evidence="2" type="ORF">M6B38_361880</name>
</gene>
<dbReference type="Proteomes" id="UP001140949">
    <property type="component" value="Unassembled WGS sequence"/>
</dbReference>
<protein>
    <submittedName>
        <fullName evidence="2">Pollen-specific leucine-rich repeat extensin-like protein 4</fullName>
    </submittedName>
</protein>
<reference evidence="2" key="1">
    <citation type="journal article" date="2023" name="GigaByte">
        <title>Genome assembly of the bearded iris, Iris pallida Lam.</title>
        <authorList>
            <person name="Bruccoleri R.E."/>
            <person name="Oakeley E.J."/>
            <person name="Faust A.M.E."/>
            <person name="Altorfer M."/>
            <person name="Dessus-Babus S."/>
            <person name="Burckhardt D."/>
            <person name="Oertli M."/>
            <person name="Naumann U."/>
            <person name="Petersen F."/>
            <person name="Wong J."/>
        </authorList>
    </citation>
    <scope>NUCLEOTIDE SEQUENCE</scope>
    <source>
        <strain evidence="2">GSM-AAB239-AS_SAM_17_03QT</strain>
    </source>
</reference>
<feature type="region of interest" description="Disordered" evidence="1">
    <location>
        <begin position="1"/>
        <end position="28"/>
    </location>
</feature>
<proteinExistence type="predicted"/>
<keyword evidence="3" id="KW-1185">Reference proteome</keyword>
<name>A0AAX6GK89_IRIPA</name>
<evidence type="ECO:0000313" key="3">
    <source>
        <dbReference type="Proteomes" id="UP001140949"/>
    </source>
</evidence>
<comment type="caution">
    <text evidence="2">The sequence shown here is derived from an EMBL/GenBank/DDBJ whole genome shotgun (WGS) entry which is preliminary data.</text>
</comment>
<organism evidence="2 3">
    <name type="scientific">Iris pallida</name>
    <name type="common">Sweet iris</name>
    <dbReference type="NCBI Taxonomy" id="29817"/>
    <lineage>
        <taxon>Eukaryota</taxon>
        <taxon>Viridiplantae</taxon>
        <taxon>Streptophyta</taxon>
        <taxon>Embryophyta</taxon>
        <taxon>Tracheophyta</taxon>
        <taxon>Spermatophyta</taxon>
        <taxon>Magnoliopsida</taxon>
        <taxon>Liliopsida</taxon>
        <taxon>Asparagales</taxon>
        <taxon>Iridaceae</taxon>
        <taxon>Iridoideae</taxon>
        <taxon>Irideae</taxon>
        <taxon>Iris</taxon>
    </lineage>
</organism>
<dbReference type="AlphaFoldDB" id="A0AAX6GK89"/>
<reference evidence="2" key="2">
    <citation type="submission" date="2023-04" db="EMBL/GenBank/DDBJ databases">
        <authorList>
            <person name="Bruccoleri R.E."/>
            <person name="Oakeley E.J."/>
            <person name="Faust A.-M."/>
            <person name="Dessus-Babus S."/>
            <person name="Altorfer M."/>
            <person name="Burckhardt D."/>
            <person name="Oertli M."/>
            <person name="Naumann U."/>
            <person name="Petersen F."/>
            <person name="Wong J."/>
        </authorList>
    </citation>
    <scope>NUCLEOTIDE SEQUENCE</scope>
    <source>
        <strain evidence="2">GSM-AAB239-AS_SAM_17_03QT</strain>
        <tissue evidence="2">Leaf</tissue>
    </source>
</reference>
<feature type="compositionally biased region" description="Polar residues" evidence="1">
    <location>
        <begin position="1"/>
        <end position="17"/>
    </location>
</feature>